<comment type="caution">
    <text evidence="5">The sequence shown here is derived from an EMBL/GenBank/DDBJ whole genome shotgun (WGS) entry which is preliminary data.</text>
</comment>
<organism evidence="5 6">
    <name type="scientific">Lawsonibacter faecis</name>
    <dbReference type="NCBI Taxonomy" id="2763052"/>
    <lineage>
        <taxon>Bacteria</taxon>
        <taxon>Bacillati</taxon>
        <taxon>Bacillota</taxon>
        <taxon>Clostridia</taxon>
        <taxon>Eubacteriales</taxon>
        <taxon>Oscillospiraceae</taxon>
        <taxon>Lawsonibacter</taxon>
    </lineage>
</organism>
<evidence type="ECO:0000256" key="2">
    <source>
        <dbReference type="SAM" id="Coils"/>
    </source>
</evidence>
<dbReference type="InterPro" id="IPR024455">
    <property type="entry name" value="Phage_capsid"/>
</dbReference>
<evidence type="ECO:0000313" key="5">
    <source>
        <dbReference type="EMBL" id="MBC5736083.1"/>
    </source>
</evidence>
<dbReference type="EMBL" id="JACOPQ010000002">
    <property type="protein sequence ID" value="MBC5736083.1"/>
    <property type="molecule type" value="Genomic_DNA"/>
</dbReference>
<evidence type="ECO:0000259" key="4">
    <source>
        <dbReference type="Pfam" id="PF05065"/>
    </source>
</evidence>
<reference evidence="5" key="1">
    <citation type="submission" date="2020-08" db="EMBL/GenBank/DDBJ databases">
        <title>Genome public.</title>
        <authorList>
            <person name="Liu C."/>
            <person name="Sun Q."/>
        </authorList>
    </citation>
    <scope>NUCLEOTIDE SEQUENCE</scope>
    <source>
        <strain evidence="5">NSJ-52</strain>
    </source>
</reference>
<feature type="domain" description="Phage capsid-like C-terminal" evidence="4">
    <location>
        <begin position="130"/>
        <end position="411"/>
    </location>
</feature>
<dbReference type="NCBIfam" id="TIGR01554">
    <property type="entry name" value="major_cap_HK97"/>
    <property type="match status" value="1"/>
</dbReference>
<dbReference type="SUPFAM" id="SSF56563">
    <property type="entry name" value="Major capsid protein gp5"/>
    <property type="match status" value="1"/>
</dbReference>
<protein>
    <submittedName>
        <fullName evidence="5">Phage major capsid protein</fullName>
    </submittedName>
</protein>
<gene>
    <name evidence="5" type="ORF">H8S62_03545</name>
</gene>
<dbReference type="Pfam" id="PF05065">
    <property type="entry name" value="Phage_capsid"/>
    <property type="match status" value="1"/>
</dbReference>
<evidence type="ECO:0000256" key="3">
    <source>
        <dbReference type="SAM" id="MobiDB-lite"/>
    </source>
</evidence>
<dbReference type="Gene3D" id="3.30.2400.10">
    <property type="entry name" value="Major capsid protein gp5"/>
    <property type="match status" value="1"/>
</dbReference>
<sequence length="432" mass="47026">MVDYMEKITGLRAQKSQLLSQAEGLVSENKFEEADKITAQMEGINAQIQSLEKLAAASNQAAESAYDGALHTPDPGGKPEDKRDEARPFATLGEQLKAVYSFRKNHIEDKRLFQVNNAALGANEGTGADGGFVLQTDFAGMILESAVQSSPLLNRLDRYTCSSAANAMRWLSADETDTSKAVFGGVQMYWASEAASVAASKPQFKEMKMDLEKMMGFAYATDEMLEDAAFMSGFFGNAFTLAGDRLLTESVLCGDGVGKPLGIQKSGAMIVVDKESGQAAGSFLGANAIKMQARAMPRNRDRLVWLMHPDVEEVLPYLAIQSGEAAKFLWNPEGGLGAFDTQRVLNKPVLFEDNCSALGSKGDIMLVDPYQYILLTKGTVKQEWSIHVEFLTDQNCFRVVFRCNGGPKANKPMTIKNSTKTRSPFVALAART</sequence>
<evidence type="ECO:0000313" key="6">
    <source>
        <dbReference type="Proteomes" id="UP000607645"/>
    </source>
</evidence>
<evidence type="ECO:0000256" key="1">
    <source>
        <dbReference type="ARBA" id="ARBA00004328"/>
    </source>
</evidence>
<proteinExistence type="predicted"/>
<dbReference type="InterPro" id="IPR054612">
    <property type="entry name" value="Phage_capsid-like_C"/>
</dbReference>
<accession>A0A8J6MG28</accession>
<keyword evidence="2" id="KW-0175">Coiled coil</keyword>
<dbReference type="Proteomes" id="UP000607645">
    <property type="component" value="Unassembled WGS sequence"/>
</dbReference>
<feature type="region of interest" description="Disordered" evidence="3">
    <location>
        <begin position="64"/>
        <end position="84"/>
    </location>
</feature>
<dbReference type="AlphaFoldDB" id="A0A8J6MG28"/>
<keyword evidence="6" id="KW-1185">Reference proteome</keyword>
<name>A0A8J6MG28_9FIRM</name>
<dbReference type="RefSeq" id="WP_186918480.1">
    <property type="nucleotide sequence ID" value="NZ_JACOPQ010000002.1"/>
</dbReference>
<feature type="coiled-coil region" evidence="2">
    <location>
        <begin position="34"/>
        <end position="61"/>
    </location>
</feature>
<comment type="subcellular location">
    <subcellularLocation>
        <location evidence="1">Virion</location>
    </subcellularLocation>
</comment>